<dbReference type="GO" id="GO:0002189">
    <property type="term" value="C:ribose phosphate diphosphokinase complex"/>
    <property type="evidence" value="ECO:0007669"/>
    <property type="project" value="TreeGrafter"/>
</dbReference>
<dbReference type="AlphaFoldDB" id="A0A401JCW9"/>
<keyword evidence="7" id="KW-0067">ATP-binding</keyword>
<dbReference type="GO" id="GO:0004749">
    <property type="term" value="F:ribose phosphate diphosphokinase activity"/>
    <property type="evidence" value="ECO:0007669"/>
    <property type="project" value="UniProtKB-EC"/>
</dbReference>
<reference evidence="11 12" key="1">
    <citation type="journal article" date="2019" name="Front. Microbiol.">
        <title>Genomes of Neutrophilic Sulfur-Oxidizing Chemolithoautotrophs Representing 9 Proteobacterial Species From 8 Genera.</title>
        <authorList>
            <person name="Watanabe T."/>
            <person name="Kojima H."/>
            <person name="Umezawa K."/>
            <person name="Hori C."/>
            <person name="Takasuka T.E."/>
            <person name="Kato Y."/>
            <person name="Fukui M."/>
        </authorList>
    </citation>
    <scope>NUCLEOTIDE SEQUENCE [LARGE SCALE GENOMIC DNA]</scope>
    <source>
        <strain evidence="11 12">TTN</strain>
    </source>
</reference>
<evidence type="ECO:0000256" key="2">
    <source>
        <dbReference type="ARBA" id="ARBA00022679"/>
    </source>
</evidence>
<gene>
    <name evidence="11" type="ORF">SFMTTN_1207</name>
</gene>
<evidence type="ECO:0000259" key="10">
    <source>
        <dbReference type="Pfam" id="PF13793"/>
    </source>
</evidence>
<dbReference type="Gene3D" id="3.40.50.2020">
    <property type="match status" value="2"/>
</dbReference>
<evidence type="ECO:0000256" key="6">
    <source>
        <dbReference type="ARBA" id="ARBA00022777"/>
    </source>
</evidence>
<dbReference type="EC" id="2.7.6.1" evidence="1"/>
<proteinExistence type="predicted"/>
<dbReference type="GO" id="GO:0006015">
    <property type="term" value="P:5-phosphoribose 1-diphosphate biosynthetic process"/>
    <property type="evidence" value="ECO:0007669"/>
    <property type="project" value="TreeGrafter"/>
</dbReference>
<evidence type="ECO:0000256" key="5">
    <source>
        <dbReference type="ARBA" id="ARBA00022741"/>
    </source>
</evidence>
<dbReference type="InterPro" id="IPR029057">
    <property type="entry name" value="PRTase-like"/>
</dbReference>
<keyword evidence="12" id="KW-1185">Reference proteome</keyword>
<dbReference type="InterPro" id="IPR005946">
    <property type="entry name" value="Rib-P_diPkinase"/>
</dbReference>
<dbReference type="EMBL" id="BGOW01000010">
    <property type="protein sequence ID" value="GBL45400.1"/>
    <property type="molecule type" value="Genomic_DNA"/>
</dbReference>
<evidence type="ECO:0000256" key="9">
    <source>
        <dbReference type="ARBA" id="ARBA00049535"/>
    </source>
</evidence>
<dbReference type="GO" id="GO:0005524">
    <property type="term" value="F:ATP binding"/>
    <property type="evidence" value="ECO:0007669"/>
    <property type="project" value="UniProtKB-KW"/>
</dbReference>
<keyword evidence="3" id="KW-0479">Metal-binding</keyword>
<dbReference type="PANTHER" id="PTHR10210">
    <property type="entry name" value="RIBOSE-PHOSPHATE DIPHOSPHOKINASE FAMILY MEMBER"/>
    <property type="match status" value="1"/>
</dbReference>
<comment type="catalytic activity">
    <reaction evidence="9">
        <text>D-ribose 5-phosphate + ATP = 5-phospho-alpha-D-ribose 1-diphosphate + AMP + H(+)</text>
        <dbReference type="Rhea" id="RHEA:15609"/>
        <dbReference type="ChEBI" id="CHEBI:15378"/>
        <dbReference type="ChEBI" id="CHEBI:30616"/>
        <dbReference type="ChEBI" id="CHEBI:58017"/>
        <dbReference type="ChEBI" id="CHEBI:78346"/>
        <dbReference type="ChEBI" id="CHEBI:456215"/>
        <dbReference type="EC" id="2.7.6.1"/>
    </reaction>
</comment>
<name>A0A401JCW9_9PROT</name>
<keyword evidence="5" id="KW-0547">Nucleotide-binding</keyword>
<dbReference type="NCBIfam" id="TIGR01251">
    <property type="entry name" value="ribP_PPkin"/>
    <property type="match status" value="1"/>
</dbReference>
<dbReference type="GO" id="GO:0000287">
    <property type="term" value="F:magnesium ion binding"/>
    <property type="evidence" value="ECO:0007669"/>
    <property type="project" value="InterPro"/>
</dbReference>
<dbReference type="SMART" id="SM01400">
    <property type="entry name" value="Pribosyltran_N"/>
    <property type="match status" value="1"/>
</dbReference>
<dbReference type="GO" id="GO:0005737">
    <property type="term" value="C:cytoplasm"/>
    <property type="evidence" value="ECO:0007669"/>
    <property type="project" value="TreeGrafter"/>
</dbReference>
<evidence type="ECO:0000256" key="7">
    <source>
        <dbReference type="ARBA" id="ARBA00022840"/>
    </source>
</evidence>
<comment type="caution">
    <text evidence="11">The sequence shown here is derived from an EMBL/GenBank/DDBJ whole genome shotgun (WGS) entry which is preliminary data.</text>
</comment>
<dbReference type="Proteomes" id="UP000286806">
    <property type="component" value="Unassembled WGS sequence"/>
</dbReference>
<dbReference type="InterPro" id="IPR029099">
    <property type="entry name" value="Pribosyltran_N"/>
</dbReference>
<evidence type="ECO:0000313" key="11">
    <source>
        <dbReference type="EMBL" id="GBL45400.1"/>
    </source>
</evidence>
<dbReference type="GO" id="GO:0006164">
    <property type="term" value="P:purine nucleotide biosynthetic process"/>
    <property type="evidence" value="ECO:0007669"/>
    <property type="project" value="TreeGrafter"/>
</dbReference>
<protein>
    <recommendedName>
        <fullName evidence="1">ribose-phosphate diphosphokinase</fullName>
        <ecNumber evidence="1">2.7.6.1</ecNumber>
    </recommendedName>
</protein>
<evidence type="ECO:0000313" key="12">
    <source>
        <dbReference type="Proteomes" id="UP000286806"/>
    </source>
</evidence>
<dbReference type="RefSeq" id="WP_124704223.1">
    <property type="nucleotide sequence ID" value="NZ_BGOW01000010.1"/>
</dbReference>
<keyword evidence="2" id="KW-0808">Transferase</keyword>
<dbReference type="Pfam" id="PF13793">
    <property type="entry name" value="Pribosyltran_N"/>
    <property type="match status" value="1"/>
</dbReference>
<feature type="domain" description="Ribose-phosphate pyrophosphokinase N-terminal" evidence="10">
    <location>
        <begin position="7"/>
        <end position="126"/>
    </location>
</feature>
<dbReference type="OrthoDB" id="324294at2"/>
<dbReference type="Pfam" id="PF14572">
    <property type="entry name" value="Pribosyl_synth"/>
    <property type="match status" value="1"/>
</dbReference>
<dbReference type="FunFam" id="3.40.50.2020:FF:000007">
    <property type="entry name" value="Ribose-phosphate pyrophosphokinase"/>
    <property type="match status" value="1"/>
</dbReference>
<evidence type="ECO:0000256" key="1">
    <source>
        <dbReference type="ARBA" id="ARBA00013247"/>
    </source>
</evidence>
<keyword evidence="6 11" id="KW-0418">Kinase</keyword>
<keyword evidence="8" id="KW-0460">Magnesium</keyword>
<dbReference type="InterPro" id="IPR000836">
    <property type="entry name" value="PRTase_dom"/>
</dbReference>
<dbReference type="PANTHER" id="PTHR10210:SF32">
    <property type="entry name" value="RIBOSE-PHOSPHATE PYROPHOSPHOKINASE 2"/>
    <property type="match status" value="1"/>
</dbReference>
<dbReference type="SUPFAM" id="SSF53271">
    <property type="entry name" value="PRTase-like"/>
    <property type="match status" value="1"/>
</dbReference>
<dbReference type="CDD" id="cd06223">
    <property type="entry name" value="PRTases_typeI"/>
    <property type="match status" value="1"/>
</dbReference>
<keyword evidence="4" id="KW-0545">Nucleotide biosynthesis</keyword>
<organism evidence="11 12">
    <name type="scientific">Sulfuriferula multivorans</name>
    <dbReference type="NCBI Taxonomy" id="1559896"/>
    <lineage>
        <taxon>Bacteria</taxon>
        <taxon>Pseudomonadati</taxon>
        <taxon>Pseudomonadota</taxon>
        <taxon>Betaproteobacteria</taxon>
        <taxon>Nitrosomonadales</taxon>
        <taxon>Sulfuricellaceae</taxon>
        <taxon>Sulfuriferula</taxon>
    </lineage>
</organism>
<evidence type="ECO:0000256" key="4">
    <source>
        <dbReference type="ARBA" id="ARBA00022727"/>
    </source>
</evidence>
<dbReference type="GO" id="GO:0016301">
    <property type="term" value="F:kinase activity"/>
    <property type="evidence" value="ECO:0007669"/>
    <property type="project" value="UniProtKB-KW"/>
</dbReference>
<accession>A0A401JCW9</accession>
<sequence>MTLDDLCLFALDTSRPYGERVAKDLGVALCAHEEREFEDGEHKARPLENVRGKDVYVIQSLYGEPGMSVNDKLVRLLFFIGAVKDASAARVTAVCPYLAYARKDRRSKSRDPVSSRYVAQLFETLGTDRVLTLDVHNPAAYQNAFRIPAEHLEASGLFVAWFAARLQDEAVVVVSPDVGGVKRAEAFRQALARALGRPVASTFMEKSRSEGVVSGAAVVGEVGGRTAIIIDDLISTGTTLARAAAACKALGAKRVYAAVSHGVFVGAAGQVLADPALDKVLVTDAIPPFRLPPALLGSRVEVLASAPLFAEAIRRLHSGGSLVELLAGA</sequence>
<evidence type="ECO:0000256" key="3">
    <source>
        <dbReference type="ARBA" id="ARBA00022723"/>
    </source>
</evidence>
<evidence type="ECO:0000256" key="8">
    <source>
        <dbReference type="ARBA" id="ARBA00022842"/>
    </source>
</evidence>